<keyword evidence="2" id="KW-0732">Signal</keyword>
<feature type="compositionally biased region" description="Polar residues" evidence="1">
    <location>
        <begin position="390"/>
        <end position="401"/>
    </location>
</feature>
<dbReference type="OrthoDB" id="878334at2"/>
<sequence length="428" mass="46207">MKHIPTHLLPALALLTLGGCATSNGLTTTEPDGVYYSSKDRTTEVAPVASVDQSADYAATDDPNAVANPDYQNGGSQARGTGSDEYYDEDFDYGYYARNRRYNGLGMGYSLSYADPYWYRPTFVYNDPFFYSPYGYGYSYSPWYDPFWGPSWYGGAGLSINIGWGMGGWGPWGPYGGGFGRPWGYGGWGGYNRGYWDGFYSGAYGGGYYGNYGYWDGYRGGSRAVNYRVGHRNGRSVEVVGAGASGGGRPRVAEATGGRAANGAAASPGRYRGRVEEAAAQPGQVSAGQAQPGRGRLYRIQEAGSVGLQPNAVDAEKPQSAVDMPEQQTRYQRGRSRFGEAGQPSQAAPQSGDAQQVYQPQRRREKVDYGSQPQRQAEPIRRERAYESMPTPTRSYDQPTRSYDGGGNSNSGSSSGGSSSGGGRGRVR</sequence>
<gene>
    <name evidence="3" type="ORF">DLM85_18260</name>
</gene>
<dbReference type="PROSITE" id="PS51257">
    <property type="entry name" value="PROKAR_LIPOPROTEIN"/>
    <property type="match status" value="1"/>
</dbReference>
<dbReference type="RefSeq" id="WP_111479604.1">
    <property type="nucleotide sequence ID" value="NZ_QHKM01000006.1"/>
</dbReference>
<feature type="compositionally biased region" description="Polar residues" evidence="1">
    <location>
        <begin position="70"/>
        <end position="80"/>
    </location>
</feature>
<protein>
    <recommendedName>
        <fullName evidence="5">Prolyl-tRNA synthetase</fullName>
    </recommendedName>
</protein>
<evidence type="ECO:0008006" key="5">
    <source>
        <dbReference type="Google" id="ProtNLM"/>
    </source>
</evidence>
<proteinExistence type="predicted"/>
<feature type="region of interest" description="Disordered" evidence="1">
    <location>
        <begin position="59"/>
        <end position="83"/>
    </location>
</feature>
<evidence type="ECO:0000313" key="4">
    <source>
        <dbReference type="Proteomes" id="UP000248553"/>
    </source>
</evidence>
<feature type="region of interest" description="Disordered" evidence="1">
    <location>
        <begin position="240"/>
        <end position="272"/>
    </location>
</feature>
<keyword evidence="4" id="KW-1185">Reference proteome</keyword>
<dbReference type="EMBL" id="QHKM01000006">
    <property type="protein sequence ID" value="RAK64631.1"/>
    <property type="molecule type" value="Genomic_DNA"/>
</dbReference>
<name>A0A328BDW7_9BACT</name>
<feature type="signal peptide" evidence="2">
    <location>
        <begin position="1"/>
        <end position="21"/>
    </location>
</feature>
<organism evidence="3 4">
    <name type="scientific">Hymenobacter edaphi</name>
    <dbReference type="NCBI Taxonomy" id="2211146"/>
    <lineage>
        <taxon>Bacteria</taxon>
        <taxon>Pseudomonadati</taxon>
        <taxon>Bacteroidota</taxon>
        <taxon>Cytophagia</taxon>
        <taxon>Cytophagales</taxon>
        <taxon>Hymenobacteraceae</taxon>
        <taxon>Hymenobacter</taxon>
    </lineage>
</organism>
<feature type="compositionally biased region" description="Low complexity" evidence="1">
    <location>
        <begin position="253"/>
        <end position="269"/>
    </location>
</feature>
<evidence type="ECO:0000313" key="3">
    <source>
        <dbReference type="EMBL" id="RAK64631.1"/>
    </source>
</evidence>
<dbReference type="AlphaFoldDB" id="A0A328BDW7"/>
<feature type="chain" id="PRO_5016452141" description="Prolyl-tRNA synthetase" evidence="2">
    <location>
        <begin position="22"/>
        <end position="428"/>
    </location>
</feature>
<feature type="region of interest" description="Disordered" evidence="1">
    <location>
        <begin position="310"/>
        <end position="428"/>
    </location>
</feature>
<dbReference type="Proteomes" id="UP000248553">
    <property type="component" value="Unassembled WGS sequence"/>
</dbReference>
<accession>A0A328BDW7</accession>
<evidence type="ECO:0000256" key="2">
    <source>
        <dbReference type="SAM" id="SignalP"/>
    </source>
</evidence>
<reference evidence="4" key="1">
    <citation type="submission" date="2018-05" db="EMBL/GenBank/DDBJ databases">
        <authorList>
            <person name="Nie L."/>
        </authorList>
    </citation>
    <scope>NUCLEOTIDE SEQUENCE [LARGE SCALE GENOMIC DNA]</scope>
    <source>
        <strain evidence="4">NL</strain>
    </source>
</reference>
<feature type="compositionally biased region" description="Polar residues" evidence="1">
    <location>
        <begin position="343"/>
        <end position="359"/>
    </location>
</feature>
<feature type="compositionally biased region" description="Gly residues" evidence="1">
    <location>
        <begin position="404"/>
        <end position="428"/>
    </location>
</feature>
<comment type="caution">
    <text evidence="3">The sequence shown here is derived from an EMBL/GenBank/DDBJ whole genome shotgun (WGS) entry which is preliminary data.</text>
</comment>
<evidence type="ECO:0000256" key="1">
    <source>
        <dbReference type="SAM" id="MobiDB-lite"/>
    </source>
</evidence>